<dbReference type="SUPFAM" id="SSF158472">
    <property type="entry name" value="HAMP domain-like"/>
    <property type="match status" value="1"/>
</dbReference>
<feature type="transmembrane region" description="Helical" evidence="12">
    <location>
        <begin position="27"/>
        <end position="46"/>
    </location>
</feature>
<dbReference type="CDD" id="cd00082">
    <property type="entry name" value="HisKA"/>
    <property type="match status" value="1"/>
</dbReference>
<evidence type="ECO:0000256" key="9">
    <source>
        <dbReference type="ARBA" id="ARBA00022989"/>
    </source>
</evidence>
<keyword evidence="7 12" id="KW-0812">Transmembrane</keyword>
<dbReference type="PROSITE" id="PS50109">
    <property type="entry name" value="HIS_KIN"/>
    <property type="match status" value="1"/>
</dbReference>
<proteinExistence type="predicted"/>
<feature type="domain" description="Histidine kinase" evidence="13">
    <location>
        <begin position="587"/>
        <end position="801"/>
    </location>
</feature>
<name>I4C4X7_DESTA</name>
<sequence length="803" mass="89072">MNKFYHILQSHFNNQRQMSGFLNSLRFRLILLVFLAVLPAAGLIIYNGVEDRQNARNNAQEDALRLSSLISLETKQTIQMTRQLLSSLTEFPAVKNRDLQDCSFLLEGIRRIHPFYTALAVADSNGELVCSSNKGQVGINLADRDYVQRALSTRGFTVSDYLVGRLTGKPSLAFAQPIIDRRQQIQGLVVAAIDLSWLVRIASVVELPTGSSMTIIDSKGRALARWPDPEKWIGHSAAETEIGRMAMAGTEGVAETVGMDGVPRLYGYRPLLSDEHGIGFVYVGIPQEIAYAAANRILTRNLIALGAVIVLGLLAAFLFGHVFIMRGVVELVETSKQLADGNLGARTSISSTKGEIGELAAAFDDMASALQQREKERKQAEAEIRRNADRSRLLSDISDEFIRAGLDYAPVLSSIVHRITEWFGDYCFIHLLTDEGNLSEASAAHNPLTTLENVVQPSFSFLSDSETSLLHRVVSNGNPLLIHGKDLQDIPALLDDLSCHDIFIVPMRADEQVVGTLTLIRHQSHAALAVEDESFLQYVADRAAISISNARLVRTIQQLNAELEERVRSRTVQLSLANKELEAFAYSVSHDLRTPLRAIDGFSRILMEKYNGVLDAKGSDYLQRTRAAAQRMAELIDDLLELSRLTRTEMQQTNVDLSVIVHELKMHLQESQPHRAVDFKIQEGLVVLGDERLLRSALENLLGNSWKFTGKQEHAFIEFGMETQQGEPVFLVRDNGAGFDMQYADKLFGAFQRLHSMTEFPGTGIGLAIAQRVMHRHGGSIWAEGAVGRGATFYFKFPGRGET</sequence>
<dbReference type="InterPro" id="IPR033479">
    <property type="entry name" value="dCache_1"/>
</dbReference>
<evidence type="ECO:0000256" key="11">
    <source>
        <dbReference type="SAM" id="Coils"/>
    </source>
</evidence>
<keyword evidence="10 12" id="KW-0472">Membrane</keyword>
<dbReference type="GO" id="GO:0000156">
    <property type="term" value="F:phosphorelay response regulator activity"/>
    <property type="evidence" value="ECO:0007669"/>
    <property type="project" value="TreeGrafter"/>
</dbReference>
<evidence type="ECO:0000259" key="13">
    <source>
        <dbReference type="PROSITE" id="PS50109"/>
    </source>
</evidence>
<evidence type="ECO:0000256" key="1">
    <source>
        <dbReference type="ARBA" id="ARBA00000085"/>
    </source>
</evidence>
<dbReference type="CDD" id="cd06225">
    <property type="entry name" value="HAMP"/>
    <property type="match status" value="1"/>
</dbReference>
<dbReference type="SUPFAM" id="SSF55874">
    <property type="entry name" value="ATPase domain of HSP90 chaperone/DNA topoisomerase II/histidine kinase"/>
    <property type="match status" value="1"/>
</dbReference>
<keyword evidence="6" id="KW-0808">Transferase</keyword>
<dbReference type="Proteomes" id="UP000006055">
    <property type="component" value="Chromosome"/>
</dbReference>
<keyword evidence="4" id="KW-1003">Cell membrane</keyword>
<dbReference type="Pfam" id="PF00512">
    <property type="entry name" value="HisKA"/>
    <property type="match status" value="1"/>
</dbReference>
<dbReference type="Gene3D" id="3.30.450.40">
    <property type="match status" value="1"/>
</dbReference>
<dbReference type="STRING" id="706587.Desti_1910"/>
<dbReference type="PRINTS" id="PR00344">
    <property type="entry name" value="BCTRLSENSOR"/>
</dbReference>
<keyword evidence="5" id="KW-0597">Phosphoprotein</keyword>
<dbReference type="PATRIC" id="fig|706587.4.peg.2195"/>
<feature type="domain" description="HAMP" evidence="14">
    <location>
        <begin position="322"/>
        <end position="375"/>
    </location>
</feature>
<dbReference type="EC" id="2.7.13.3" evidence="3"/>
<evidence type="ECO:0000256" key="2">
    <source>
        <dbReference type="ARBA" id="ARBA00004651"/>
    </source>
</evidence>
<dbReference type="eggNOG" id="COG2203">
    <property type="taxonomic scope" value="Bacteria"/>
</dbReference>
<comment type="subcellular location">
    <subcellularLocation>
        <location evidence="2">Cell membrane</location>
        <topology evidence="2">Multi-pass membrane protein</topology>
    </subcellularLocation>
</comment>
<dbReference type="KEGG" id="dti:Desti_1910"/>
<dbReference type="GO" id="GO:0007234">
    <property type="term" value="P:osmosensory signaling via phosphorelay pathway"/>
    <property type="evidence" value="ECO:0007669"/>
    <property type="project" value="TreeGrafter"/>
</dbReference>
<dbReference type="InterPro" id="IPR003660">
    <property type="entry name" value="HAMP_dom"/>
</dbReference>
<keyword evidence="11" id="KW-0175">Coiled coil</keyword>
<dbReference type="eggNOG" id="COG4251">
    <property type="taxonomic scope" value="Bacteria"/>
</dbReference>
<dbReference type="PANTHER" id="PTHR42878:SF15">
    <property type="entry name" value="BACTERIOPHYTOCHROME"/>
    <property type="match status" value="1"/>
</dbReference>
<dbReference type="InterPro" id="IPR036097">
    <property type="entry name" value="HisK_dim/P_sf"/>
</dbReference>
<evidence type="ECO:0000256" key="6">
    <source>
        <dbReference type="ARBA" id="ARBA00022679"/>
    </source>
</evidence>
<dbReference type="Gene3D" id="3.30.450.20">
    <property type="entry name" value="PAS domain"/>
    <property type="match status" value="2"/>
</dbReference>
<dbReference type="PROSITE" id="PS50885">
    <property type="entry name" value="HAMP"/>
    <property type="match status" value="1"/>
</dbReference>
<dbReference type="SMART" id="SM00065">
    <property type="entry name" value="GAF"/>
    <property type="match status" value="1"/>
</dbReference>
<dbReference type="GO" id="GO:0000155">
    <property type="term" value="F:phosphorelay sensor kinase activity"/>
    <property type="evidence" value="ECO:0007669"/>
    <property type="project" value="InterPro"/>
</dbReference>
<dbReference type="Gene3D" id="1.10.287.130">
    <property type="match status" value="1"/>
</dbReference>
<dbReference type="CDD" id="cd12914">
    <property type="entry name" value="PDC1_DGC_like"/>
    <property type="match status" value="1"/>
</dbReference>
<dbReference type="Pfam" id="PF02743">
    <property type="entry name" value="dCache_1"/>
    <property type="match status" value="1"/>
</dbReference>
<dbReference type="InterPro" id="IPR050351">
    <property type="entry name" value="BphY/WalK/GraS-like"/>
</dbReference>
<dbReference type="GO" id="GO:0030295">
    <property type="term" value="F:protein kinase activator activity"/>
    <property type="evidence" value="ECO:0007669"/>
    <property type="project" value="TreeGrafter"/>
</dbReference>
<dbReference type="FunFam" id="1.10.287.130:FF:000070">
    <property type="entry name" value="Histidine kinase sensor protein"/>
    <property type="match status" value="1"/>
</dbReference>
<dbReference type="SMART" id="SM00387">
    <property type="entry name" value="HATPase_c"/>
    <property type="match status" value="1"/>
</dbReference>
<dbReference type="GO" id="GO:0005886">
    <property type="term" value="C:plasma membrane"/>
    <property type="evidence" value="ECO:0007669"/>
    <property type="project" value="UniProtKB-SubCell"/>
</dbReference>
<dbReference type="InterPro" id="IPR003018">
    <property type="entry name" value="GAF"/>
</dbReference>
<dbReference type="SMART" id="SM00388">
    <property type="entry name" value="HisKA"/>
    <property type="match status" value="1"/>
</dbReference>
<keyword evidence="8 15" id="KW-0418">Kinase</keyword>
<organism evidence="15 16">
    <name type="scientific">Desulfomonile tiedjei (strain ATCC 49306 / DSM 6799 / DCB-1)</name>
    <dbReference type="NCBI Taxonomy" id="706587"/>
    <lineage>
        <taxon>Bacteria</taxon>
        <taxon>Pseudomonadati</taxon>
        <taxon>Thermodesulfobacteriota</taxon>
        <taxon>Desulfomonilia</taxon>
        <taxon>Desulfomonilales</taxon>
        <taxon>Desulfomonilaceae</taxon>
        <taxon>Desulfomonile</taxon>
    </lineage>
</organism>
<dbReference type="CDD" id="cd12915">
    <property type="entry name" value="PDC2_DGC_like"/>
    <property type="match status" value="1"/>
</dbReference>
<gene>
    <name evidence="15" type="ordered locus">Desti_1910</name>
</gene>
<dbReference type="HOGENOM" id="CLU_000445_114_21_7"/>
<feature type="transmembrane region" description="Helical" evidence="12">
    <location>
        <begin position="302"/>
        <end position="324"/>
    </location>
</feature>
<keyword evidence="16" id="KW-1185">Reference proteome</keyword>
<dbReference type="SMART" id="SM00304">
    <property type="entry name" value="HAMP"/>
    <property type="match status" value="1"/>
</dbReference>
<accession>I4C4X7</accession>
<dbReference type="PANTHER" id="PTHR42878">
    <property type="entry name" value="TWO-COMPONENT HISTIDINE KINASE"/>
    <property type="match status" value="1"/>
</dbReference>
<dbReference type="SUPFAM" id="SSF103190">
    <property type="entry name" value="Sensory domain-like"/>
    <property type="match status" value="2"/>
</dbReference>
<feature type="coiled-coil region" evidence="11">
    <location>
        <begin position="363"/>
        <end position="390"/>
    </location>
</feature>
<evidence type="ECO:0000256" key="8">
    <source>
        <dbReference type="ARBA" id="ARBA00022777"/>
    </source>
</evidence>
<evidence type="ECO:0000259" key="14">
    <source>
        <dbReference type="PROSITE" id="PS50885"/>
    </source>
</evidence>
<dbReference type="InterPro" id="IPR003661">
    <property type="entry name" value="HisK_dim/P_dom"/>
</dbReference>
<evidence type="ECO:0000256" key="12">
    <source>
        <dbReference type="SAM" id="Phobius"/>
    </source>
</evidence>
<evidence type="ECO:0000256" key="3">
    <source>
        <dbReference type="ARBA" id="ARBA00012438"/>
    </source>
</evidence>
<reference evidence="16" key="1">
    <citation type="submission" date="2012-06" db="EMBL/GenBank/DDBJ databases">
        <title>Complete sequence of chromosome of Desulfomonile tiedjei DSM 6799.</title>
        <authorList>
            <person name="Lucas S."/>
            <person name="Copeland A."/>
            <person name="Lapidus A."/>
            <person name="Glavina del Rio T."/>
            <person name="Dalin E."/>
            <person name="Tice H."/>
            <person name="Bruce D."/>
            <person name="Goodwin L."/>
            <person name="Pitluck S."/>
            <person name="Peters L."/>
            <person name="Ovchinnikova G."/>
            <person name="Zeytun A."/>
            <person name="Lu M."/>
            <person name="Kyrpides N."/>
            <person name="Mavromatis K."/>
            <person name="Ivanova N."/>
            <person name="Brettin T."/>
            <person name="Detter J.C."/>
            <person name="Han C."/>
            <person name="Larimer F."/>
            <person name="Land M."/>
            <person name="Hauser L."/>
            <person name="Markowitz V."/>
            <person name="Cheng J.-F."/>
            <person name="Hugenholtz P."/>
            <person name="Woyke T."/>
            <person name="Wu D."/>
            <person name="Spring S."/>
            <person name="Schroeder M."/>
            <person name="Brambilla E."/>
            <person name="Klenk H.-P."/>
            <person name="Eisen J.A."/>
        </authorList>
    </citation>
    <scope>NUCLEOTIDE SEQUENCE [LARGE SCALE GENOMIC DNA]</scope>
    <source>
        <strain evidence="16">ATCC 49306 / DSM 6799 / DCB-1</strain>
    </source>
</reference>
<dbReference type="InterPro" id="IPR005467">
    <property type="entry name" value="His_kinase_dom"/>
</dbReference>
<dbReference type="Gene3D" id="3.30.565.10">
    <property type="entry name" value="Histidine kinase-like ATPase, C-terminal domain"/>
    <property type="match status" value="1"/>
</dbReference>
<dbReference type="InterPro" id="IPR004358">
    <property type="entry name" value="Sig_transdc_His_kin-like_C"/>
</dbReference>
<evidence type="ECO:0000256" key="4">
    <source>
        <dbReference type="ARBA" id="ARBA00022475"/>
    </source>
</evidence>
<comment type="catalytic activity">
    <reaction evidence="1">
        <text>ATP + protein L-histidine = ADP + protein N-phospho-L-histidine.</text>
        <dbReference type="EC" id="2.7.13.3"/>
    </reaction>
</comment>
<dbReference type="SUPFAM" id="SSF47384">
    <property type="entry name" value="Homodimeric domain of signal transducing histidine kinase"/>
    <property type="match status" value="1"/>
</dbReference>
<evidence type="ECO:0000313" key="16">
    <source>
        <dbReference type="Proteomes" id="UP000006055"/>
    </source>
</evidence>
<dbReference type="eggNOG" id="COG4191">
    <property type="taxonomic scope" value="Bacteria"/>
</dbReference>
<dbReference type="FunFam" id="3.30.565.10:FF:000006">
    <property type="entry name" value="Sensor histidine kinase WalK"/>
    <property type="match status" value="1"/>
</dbReference>
<dbReference type="InterPro" id="IPR003594">
    <property type="entry name" value="HATPase_dom"/>
</dbReference>
<keyword evidence="9 12" id="KW-1133">Transmembrane helix</keyword>
<dbReference type="Pfam" id="PF01590">
    <property type="entry name" value="GAF"/>
    <property type="match status" value="1"/>
</dbReference>
<dbReference type="SUPFAM" id="SSF55781">
    <property type="entry name" value="GAF domain-like"/>
    <property type="match status" value="1"/>
</dbReference>
<evidence type="ECO:0000313" key="15">
    <source>
        <dbReference type="EMBL" id="AFM24618.1"/>
    </source>
</evidence>
<dbReference type="InterPro" id="IPR036890">
    <property type="entry name" value="HATPase_C_sf"/>
</dbReference>
<dbReference type="Pfam" id="PF00672">
    <property type="entry name" value="HAMP"/>
    <property type="match status" value="1"/>
</dbReference>
<evidence type="ECO:0000256" key="10">
    <source>
        <dbReference type="ARBA" id="ARBA00023136"/>
    </source>
</evidence>
<dbReference type="Gene3D" id="6.10.340.10">
    <property type="match status" value="1"/>
</dbReference>
<dbReference type="AlphaFoldDB" id="I4C4X7"/>
<evidence type="ECO:0000256" key="5">
    <source>
        <dbReference type="ARBA" id="ARBA00022553"/>
    </source>
</evidence>
<evidence type="ECO:0000256" key="7">
    <source>
        <dbReference type="ARBA" id="ARBA00022692"/>
    </source>
</evidence>
<dbReference type="InterPro" id="IPR029151">
    <property type="entry name" value="Sensor-like_sf"/>
</dbReference>
<dbReference type="InterPro" id="IPR029016">
    <property type="entry name" value="GAF-like_dom_sf"/>
</dbReference>
<dbReference type="Pfam" id="PF02518">
    <property type="entry name" value="HATPase_c"/>
    <property type="match status" value="1"/>
</dbReference>
<protein>
    <recommendedName>
        <fullName evidence="3">histidine kinase</fullName>
        <ecNumber evidence="3">2.7.13.3</ecNumber>
    </recommendedName>
</protein>
<dbReference type="EMBL" id="CP003360">
    <property type="protein sequence ID" value="AFM24618.1"/>
    <property type="molecule type" value="Genomic_DNA"/>
</dbReference>